<gene>
    <name evidence="1" type="ORF">J0J69_04100</name>
    <name evidence="2" type="ORF">J0J70_10280</name>
</gene>
<reference evidence="2 3" key="1">
    <citation type="submission" date="2021-03" db="EMBL/GenBank/DDBJ databases">
        <title>Comparative Genomics and Metabolomics in the genus Turicibacter.</title>
        <authorList>
            <person name="Maki J."/>
            <person name="Looft T."/>
        </authorList>
    </citation>
    <scope>NUCLEOTIDE SEQUENCE</scope>
    <source>
        <strain evidence="2">ISU324</strain>
        <strain evidence="1 3">MMM721</strain>
    </source>
</reference>
<proteinExistence type="predicted"/>
<dbReference type="RefSeq" id="WP_055245150.1">
    <property type="nucleotide sequence ID" value="NZ_CP071249.1"/>
</dbReference>
<dbReference type="AlphaFoldDB" id="A0A9Q9FI85"/>
<evidence type="ECO:0000313" key="2">
    <source>
        <dbReference type="EMBL" id="UUF07994.1"/>
    </source>
</evidence>
<name>A0A9Q9FI85_9FIRM</name>
<dbReference type="EMBL" id="CP071250">
    <property type="protein sequence ID" value="UUF07994.1"/>
    <property type="molecule type" value="Genomic_DNA"/>
</dbReference>
<dbReference type="EMBL" id="CP071249">
    <property type="protein sequence ID" value="UUF06770.1"/>
    <property type="molecule type" value="Genomic_DNA"/>
</dbReference>
<accession>A0A9Q9FI85</accession>
<dbReference type="Proteomes" id="UP001058016">
    <property type="component" value="Chromosome"/>
</dbReference>
<evidence type="ECO:0000313" key="1">
    <source>
        <dbReference type="EMBL" id="UUF06770.1"/>
    </source>
</evidence>
<evidence type="ECO:0000313" key="4">
    <source>
        <dbReference type="Proteomes" id="UP001058072"/>
    </source>
</evidence>
<keyword evidence="3" id="KW-1185">Reference proteome</keyword>
<organism evidence="2 4">
    <name type="scientific">Turicibacter bilis</name>
    <dbReference type="NCBI Taxonomy" id="2735723"/>
    <lineage>
        <taxon>Bacteria</taxon>
        <taxon>Bacillati</taxon>
        <taxon>Bacillota</taxon>
        <taxon>Erysipelotrichia</taxon>
        <taxon>Erysipelotrichales</taxon>
        <taxon>Turicibacteraceae</taxon>
        <taxon>Turicibacter</taxon>
    </lineage>
</organism>
<protein>
    <submittedName>
        <fullName evidence="2">Uncharacterized protein</fullName>
    </submittedName>
</protein>
<evidence type="ECO:0000313" key="3">
    <source>
        <dbReference type="Proteomes" id="UP001058016"/>
    </source>
</evidence>
<sequence length="89" mass="10389">MWKDTNNGSVKQFETRQKEVVTVEIKKKEGVAVVVRPNYEQVIAGMRDNQVKIWNDLLFDPVSYHQIKTKMEALLVKKEAKGNDKSKRR</sequence>
<dbReference type="Proteomes" id="UP001058072">
    <property type="component" value="Chromosome"/>
</dbReference>